<protein>
    <recommendedName>
        <fullName evidence="1">Bridge-like lipid transfer protein family member 1 middle region domain-containing protein</fullName>
    </recommendedName>
</protein>
<accession>A0A183JUW5</accession>
<dbReference type="InterPro" id="IPR056741">
    <property type="entry name" value="BLTP1_M"/>
</dbReference>
<organism evidence="2">
    <name type="scientific">Schistosoma curassoni</name>
    <dbReference type="NCBI Taxonomy" id="6186"/>
    <lineage>
        <taxon>Eukaryota</taxon>
        <taxon>Metazoa</taxon>
        <taxon>Spiralia</taxon>
        <taxon>Lophotrochozoa</taxon>
        <taxon>Platyhelminthes</taxon>
        <taxon>Trematoda</taxon>
        <taxon>Digenea</taxon>
        <taxon>Strigeidida</taxon>
        <taxon>Schistosomatoidea</taxon>
        <taxon>Schistosomatidae</taxon>
        <taxon>Schistosoma</taxon>
    </lineage>
</organism>
<feature type="domain" description="Bridge-like lipid transfer protein family member 1 middle region" evidence="1">
    <location>
        <begin position="26"/>
        <end position="123"/>
    </location>
</feature>
<dbReference type="Pfam" id="PF25039">
    <property type="entry name" value="BLTP1_M"/>
    <property type="match status" value="1"/>
</dbReference>
<proteinExistence type="predicted"/>
<dbReference type="AlphaFoldDB" id="A0A183JUW5"/>
<reference evidence="2" key="1">
    <citation type="submission" date="2016-06" db="UniProtKB">
        <authorList>
            <consortium name="WormBaseParasite"/>
        </authorList>
    </citation>
    <scope>IDENTIFICATION</scope>
</reference>
<name>A0A183JUW5_9TREM</name>
<dbReference type="WBParaSite" id="SCUD_0000650801-mRNA-1">
    <property type="protein sequence ID" value="SCUD_0000650801-mRNA-1"/>
    <property type="gene ID" value="SCUD_0000650801"/>
</dbReference>
<evidence type="ECO:0000313" key="2">
    <source>
        <dbReference type="WBParaSite" id="SCUD_0000650801-mRNA-1"/>
    </source>
</evidence>
<evidence type="ECO:0000259" key="1">
    <source>
        <dbReference type="Pfam" id="PF25039"/>
    </source>
</evidence>
<sequence length="166" mass="18811">MPSIYVIPPVNQPNFVISNSLDSEHLGSELVCQVTVQRIHGQLRRLTRHSQFNADVLLTAIPFESSRAFFRFTSDPCNSNLSSTGESSCPSKYFEEQSFGWIMFECGLQGLAFSWVQRSGFPDPVSVEQVTKTTSTDQQPKYTCNEVNENLLKDFVIRFIISFVNK</sequence>